<organism evidence="3 4">
    <name type="scientific">Paenibacillus nanensis</name>
    <dbReference type="NCBI Taxonomy" id="393251"/>
    <lineage>
        <taxon>Bacteria</taxon>
        <taxon>Bacillati</taxon>
        <taxon>Bacillota</taxon>
        <taxon>Bacilli</taxon>
        <taxon>Bacillales</taxon>
        <taxon>Paenibacillaceae</taxon>
        <taxon>Paenibacillus</taxon>
    </lineage>
</organism>
<protein>
    <submittedName>
        <fullName evidence="3">LysM peptidoglycan-binding domain-containing protein</fullName>
    </submittedName>
</protein>
<evidence type="ECO:0000313" key="3">
    <source>
        <dbReference type="EMBL" id="RIX53598.1"/>
    </source>
</evidence>
<keyword evidence="4" id="KW-1185">Reference proteome</keyword>
<proteinExistence type="predicted"/>
<dbReference type="InterPro" id="IPR036779">
    <property type="entry name" value="LysM_dom_sf"/>
</dbReference>
<reference evidence="3 4" key="1">
    <citation type="submission" date="2018-09" db="EMBL/GenBank/DDBJ databases">
        <title>Paenibacillus aracenensis nov. sp. isolated from a cave in southern Spain.</title>
        <authorList>
            <person name="Jurado V."/>
            <person name="Gutierrez-Patricio S."/>
            <person name="Gonzalez-Pimentel J.L."/>
            <person name="Miller A.Z."/>
            <person name="Laiz L."/>
            <person name="Saiz-Jimenez C."/>
        </authorList>
    </citation>
    <scope>NUCLEOTIDE SEQUENCE [LARGE SCALE GENOMIC DNA]</scope>
    <source>
        <strain evidence="3 4">DSM 22867</strain>
    </source>
</reference>
<comment type="caution">
    <text evidence="3">The sequence shown here is derived from an EMBL/GenBank/DDBJ whole genome shotgun (WGS) entry which is preliminary data.</text>
</comment>
<name>A0A3A1UYI9_9BACL</name>
<keyword evidence="1" id="KW-1133">Transmembrane helix</keyword>
<keyword evidence="1" id="KW-0812">Transmembrane</keyword>
<evidence type="ECO:0000313" key="4">
    <source>
        <dbReference type="Proteomes" id="UP000266482"/>
    </source>
</evidence>
<feature type="transmembrane region" description="Helical" evidence="1">
    <location>
        <begin position="42"/>
        <end position="63"/>
    </location>
</feature>
<dbReference type="SUPFAM" id="SSF54106">
    <property type="entry name" value="LysM domain"/>
    <property type="match status" value="1"/>
</dbReference>
<dbReference type="CDD" id="cd00118">
    <property type="entry name" value="LysM"/>
    <property type="match status" value="1"/>
</dbReference>
<evidence type="ECO:0000256" key="1">
    <source>
        <dbReference type="SAM" id="Phobius"/>
    </source>
</evidence>
<dbReference type="PROSITE" id="PS51782">
    <property type="entry name" value="LYSM"/>
    <property type="match status" value="1"/>
</dbReference>
<dbReference type="Pfam" id="PF01476">
    <property type="entry name" value="LysM"/>
    <property type="match status" value="1"/>
</dbReference>
<dbReference type="EMBL" id="QXQA01000004">
    <property type="protein sequence ID" value="RIX53598.1"/>
    <property type="molecule type" value="Genomic_DNA"/>
</dbReference>
<sequence>MFGVLIMIMMNQGSYRSIYADNKTTTQNHTYMKAAAGWLKSNLVKIVVCVSLAVLLFTSFLMMGTNASGGDVLAEGEVSVTVGSGDTLWSIASRHAEEGVDIGYMVFVMKSRNNLEDVTIKPGQQLIIPKL</sequence>
<dbReference type="SMART" id="SM00257">
    <property type="entry name" value="LysM"/>
    <property type="match status" value="1"/>
</dbReference>
<feature type="domain" description="LysM" evidence="2">
    <location>
        <begin position="78"/>
        <end position="128"/>
    </location>
</feature>
<dbReference type="InterPro" id="IPR018392">
    <property type="entry name" value="LysM"/>
</dbReference>
<dbReference type="Gene3D" id="3.10.350.10">
    <property type="entry name" value="LysM domain"/>
    <property type="match status" value="1"/>
</dbReference>
<keyword evidence="1" id="KW-0472">Membrane</keyword>
<gene>
    <name evidence="3" type="ORF">D3P08_09200</name>
</gene>
<dbReference type="AlphaFoldDB" id="A0A3A1UYI9"/>
<dbReference type="Proteomes" id="UP000266482">
    <property type="component" value="Unassembled WGS sequence"/>
</dbReference>
<evidence type="ECO:0000259" key="2">
    <source>
        <dbReference type="PROSITE" id="PS51782"/>
    </source>
</evidence>
<accession>A0A3A1UYI9</accession>